<name>A0ABM1BU46_LIMPO</name>
<proteinExistence type="predicted"/>
<evidence type="ECO:0000256" key="4">
    <source>
        <dbReference type="SAM" id="MobiDB-lite"/>
    </source>
</evidence>
<feature type="domain" description="C2H2-type" evidence="6">
    <location>
        <begin position="64"/>
        <end position="93"/>
    </location>
</feature>
<keyword evidence="3" id="KW-0862">Zinc</keyword>
<gene>
    <name evidence="8" type="primary">LOC106472581</name>
</gene>
<dbReference type="InterPro" id="IPR029071">
    <property type="entry name" value="Ubiquitin-like_domsf"/>
</dbReference>
<feature type="region of interest" description="Disordered" evidence="4">
    <location>
        <begin position="84"/>
        <end position="107"/>
    </location>
</feature>
<evidence type="ECO:0000259" key="5">
    <source>
        <dbReference type="PROSITE" id="PS50033"/>
    </source>
</evidence>
<dbReference type="PROSITE" id="PS50033">
    <property type="entry name" value="UBX"/>
    <property type="match status" value="1"/>
</dbReference>
<dbReference type="SUPFAM" id="SSF54236">
    <property type="entry name" value="Ubiquitin-like"/>
    <property type="match status" value="1"/>
</dbReference>
<dbReference type="InterPro" id="IPR001012">
    <property type="entry name" value="UBX_dom"/>
</dbReference>
<dbReference type="GeneID" id="106472581"/>
<keyword evidence="3" id="KW-0479">Metal-binding</keyword>
<feature type="region of interest" description="Disordered" evidence="4">
    <location>
        <begin position="1"/>
        <end position="20"/>
    </location>
</feature>
<evidence type="ECO:0000313" key="7">
    <source>
        <dbReference type="Proteomes" id="UP000694941"/>
    </source>
</evidence>
<evidence type="ECO:0000313" key="8">
    <source>
        <dbReference type="RefSeq" id="XP_013788689.2"/>
    </source>
</evidence>
<dbReference type="PANTHER" id="PTHR46340:SF1">
    <property type="entry name" value="UBX DOMAIN-CONTAINING PROTEIN 1"/>
    <property type="match status" value="1"/>
</dbReference>
<protein>
    <submittedName>
        <fullName evidence="8">UBX domain-containing protein 1-B-like</fullName>
    </submittedName>
</protein>
<evidence type="ECO:0000256" key="1">
    <source>
        <dbReference type="ARBA" id="ARBA00004496"/>
    </source>
</evidence>
<dbReference type="CDD" id="cd01772">
    <property type="entry name" value="UBX_UBXN1"/>
    <property type="match status" value="1"/>
</dbReference>
<evidence type="ECO:0000256" key="2">
    <source>
        <dbReference type="ARBA" id="ARBA00022490"/>
    </source>
</evidence>
<feature type="region of interest" description="Disordered" evidence="4">
    <location>
        <begin position="119"/>
        <end position="155"/>
    </location>
</feature>
<dbReference type="Proteomes" id="UP000694941">
    <property type="component" value="Unplaced"/>
</dbReference>
<keyword evidence="7" id="KW-1185">Reference proteome</keyword>
<evidence type="ECO:0000256" key="3">
    <source>
        <dbReference type="PROSITE-ProRule" id="PRU00042"/>
    </source>
</evidence>
<dbReference type="Pfam" id="PF00789">
    <property type="entry name" value="UBX"/>
    <property type="match status" value="1"/>
</dbReference>
<organism evidence="7 8">
    <name type="scientific">Limulus polyphemus</name>
    <name type="common">Atlantic horseshoe crab</name>
    <dbReference type="NCBI Taxonomy" id="6850"/>
    <lineage>
        <taxon>Eukaryota</taxon>
        <taxon>Metazoa</taxon>
        <taxon>Ecdysozoa</taxon>
        <taxon>Arthropoda</taxon>
        <taxon>Chelicerata</taxon>
        <taxon>Merostomata</taxon>
        <taxon>Xiphosura</taxon>
        <taxon>Limulidae</taxon>
        <taxon>Limulus</taxon>
    </lineage>
</organism>
<keyword evidence="3" id="KW-0863">Zinc-finger</keyword>
<dbReference type="PROSITE" id="PS00028">
    <property type="entry name" value="ZINC_FINGER_C2H2_1"/>
    <property type="match status" value="1"/>
</dbReference>
<dbReference type="PROSITE" id="PS50157">
    <property type="entry name" value="ZINC_FINGER_C2H2_2"/>
    <property type="match status" value="1"/>
</dbReference>
<dbReference type="SMART" id="SM00166">
    <property type="entry name" value="UBX"/>
    <property type="match status" value="1"/>
</dbReference>
<accession>A0ABM1BU46</accession>
<sequence>MDQDDSKNQKVQVVGQGDNRSLSLLDQNKISDAEQELANLDTEETKIDNEKGEESNEVEQPKSLQCDECGKKFKSETEVEFHAVKSGHQSFSESTEEIQPLTEDDKREQLRKLEERIKQRRLEREELEKKSAIEREKQRRKTGQELTLAKQKMEEEEIKRLAEQKRKEKLEEKMARQRVLEEIERDKQARKEKFNIGPPAVAAPSPPSQPVQEVSIPKGVRYSQHRLQIRLTNGQTLTNSFGASEALAAVRLYIELNRTDGGLPFSLMTTFPRKVFTEEDMQKPLKALGLVPSAVLTVTKPQ</sequence>
<feature type="compositionally biased region" description="Basic and acidic residues" evidence="4">
    <location>
        <begin position="43"/>
        <end position="54"/>
    </location>
</feature>
<evidence type="ECO:0000259" key="6">
    <source>
        <dbReference type="PROSITE" id="PS50157"/>
    </source>
</evidence>
<dbReference type="PANTHER" id="PTHR46340">
    <property type="entry name" value="UBX DOMAIN-CONTAINING PROTEIN 1"/>
    <property type="match status" value="1"/>
</dbReference>
<feature type="region of interest" description="Disordered" evidence="4">
    <location>
        <begin position="33"/>
        <end position="64"/>
    </location>
</feature>
<feature type="compositionally biased region" description="Basic and acidic residues" evidence="4">
    <location>
        <begin position="119"/>
        <end position="137"/>
    </location>
</feature>
<reference evidence="8" key="1">
    <citation type="submission" date="2025-08" db="UniProtKB">
        <authorList>
            <consortium name="RefSeq"/>
        </authorList>
    </citation>
    <scope>IDENTIFICATION</scope>
    <source>
        <tissue evidence="8">Muscle</tissue>
    </source>
</reference>
<dbReference type="RefSeq" id="XP_013788689.2">
    <property type="nucleotide sequence ID" value="XM_013933235.2"/>
</dbReference>
<dbReference type="InterPro" id="IPR013087">
    <property type="entry name" value="Znf_C2H2_type"/>
</dbReference>
<feature type="domain" description="UBX" evidence="5">
    <location>
        <begin position="226"/>
        <end position="298"/>
    </location>
</feature>
<keyword evidence="2" id="KW-0963">Cytoplasm</keyword>
<dbReference type="Gene3D" id="3.10.20.90">
    <property type="entry name" value="Phosphatidylinositol 3-kinase Catalytic Subunit, Chain A, domain 1"/>
    <property type="match status" value="1"/>
</dbReference>
<comment type="subcellular location">
    <subcellularLocation>
        <location evidence="1">Cytoplasm</location>
    </subcellularLocation>
</comment>